<evidence type="ECO:0000313" key="1">
    <source>
        <dbReference type="EMBL" id="KAF6143877.1"/>
    </source>
</evidence>
<dbReference type="AlphaFoldDB" id="A0A7J7LMK7"/>
<organism evidence="1 2">
    <name type="scientific">Kingdonia uniflora</name>
    <dbReference type="NCBI Taxonomy" id="39325"/>
    <lineage>
        <taxon>Eukaryota</taxon>
        <taxon>Viridiplantae</taxon>
        <taxon>Streptophyta</taxon>
        <taxon>Embryophyta</taxon>
        <taxon>Tracheophyta</taxon>
        <taxon>Spermatophyta</taxon>
        <taxon>Magnoliopsida</taxon>
        <taxon>Ranunculales</taxon>
        <taxon>Circaeasteraceae</taxon>
        <taxon>Kingdonia</taxon>
    </lineage>
</organism>
<keyword evidence="2" id="KW-1185">Reference proteome</keyword>
<evidence type="ECO:0000313" key="2">
    <source>
        <dbReference type="Proteomes" id="UP000541444"/>
    </source>
</evidence>
<proteinExistence type="predicted"/>
<comment type="caution">
    <text evidence="1">The sequence shown here is derived from an EMBL/GenBank/DDBJ whole genome shotgun (WGS) entry which is preliminary data.</text>
</comment>
<name>A0A7J7LMK7_9MAGN</name>
<protein>
    <submittedName>
        <fullName evidence="1">Uncharacterized protein</fullName>
    </submittedName>
</protein>
<reference evidence="1 2" key="1">
    <citation type="journal article" date="2020" name="IScience">
        <title>Genome Sequencing of the Endangered Kingdonia uniflora (Circaeasteraceae, Ranunculales) Reveals Potential Mechanisms of Evolutionary Specialization.</title>
        <authorList>
            <person name="Sun Y."/>
            <person name="Deng T."/>
            <person name="Zhang A."/>
            <person name="Moore M.J."/>
            <person name="Landis J.B."/>
            <person name="Lin N."/>
            <person name="Zhang H."/>
            <person name="Zhang X."/>
            <person name="Huang J."/>
            <person name="Zhang X."/>
            <person name="Sun H."/>
            <person name="Wang H."/>
        </authorList>
    </citation>
    <scope>NUCLEOTIDE SEQUENCE [LARGE SCALE GENOMIC DNA]</scope>
    <source>
        <strain evidence="1">TB1705</strain>
        <tissue evidence="1">Leaf</tissue>
    </source>
</reference>
<dbReference type="EMBL" id="JACGCM010002165">
    <property type="protein sequence ID" value="KAF6143877.1"/>
    <property type="molecule type" value="Genomic_DNA"/>
</dbReference>
<dbReference type="Proteomes" id="UP000541444">
    <property type="component" value="Unassembled WGS sequence"/>
</dbReference>
<gene>
    <name evidence="1" type="ORF">GIB67_009858</name>
</gene>
<sequence length="69" mass="8186">MHSEFLQADFYLVSCGMITRYIEETQPGLIECKDAAKKLINLEFKLHQSKMPSKKQWRVLKQKASWVRQ</sequence>
<accession>A0A7J7LMK7</accession>